<evidence type="ECO:0000256" key="3">
    <source>
        <dbReference type="SAM" id="MobiDB-lite"/>
    </source>
</evidence>
<keyword evidence="1" id="KW-1005">Bacterial flagellum biogenesis</keyword>
<reference evidence="4 5" key="1">
    <citation type="submission" date="2017-06" db="EMBL/GenBank/DDBJ databases">
        <title>Genome sequence of Bacillus sonorensis strain SRCM101395.</title>
        <authorList>
            <person name="Cho S.H."/>
        </authorList>
    </citation>
    <scope>NUCLEOTIDE SEQUENCE [LARGE SCALE GENOMIC DNA]</scope>
    <source>
        <strain evidence="4 5">SRCM101395</strain>
    </source>
</reference>
<dbReference type="Pfam" id="PF05130">
    <property type="entry name" value="FlgN"/>
    <property type="match status" value="1"/>
</dbReference>
<evidence type="ECO:0000313" key="4">
    <source>
        <dbReference type="EMBL" id="ASB87174.1"/>
    </source>
</evidence>
<evidence type="ECO:0000256" key="1">
    <source>
        <dbReference type="ARBA" id="ARBA00022795"/>
    </source>
</evidence>
<dbReference type="EMBL" id="CP021920">
    <property type="protein sequence ID" value="ASB87174.1"/>
    <property type="molecule type" value="Genomic_DNA"/>
</dbReference>
<evidence type="ECO:0008006" key="6">
    <source>
        <dbReference type="Google" id="ProtNLM"/>
    </source>
</evidence>
<organism evidence="4 5">
    <name type="scientific">Bacillus sonorensis</name>
    <dbReference type="NCBI Taxonomy" id="119858"/>
    <lineage>
        <taxon>Bacteria</taxon>
        <taxon>Bacillati</taxon>
        <taxon>Bacillota</taxon>
        <taxon>Bacilli</taxon>
        <taxon>Bacillales</taxon>
        <taxon>Bacillaceae</taxon>
        <taxon>Bacillus</taxon>
    </lineage>
</organism>
<dbReference type="InterPro" id="IPR036679">
    <property type="entry name" value="FlgN-like_sf"/>
</dbReference>
<dbReference type="Gene3D" id="1.20.58.300">
    <property type="entry name" value="FlgN-like"/>
    <property type="match status" value="1"/>
</dbReference>
<sequence length="158" mass="17868">MKRVIEELERLCVLHEHLLKLSEQKTEALKNNEIKDLSDIVTKEQKYVQAIEQTEQARIEATQDCIGKADTTISTCISEAEGSEKTALEQLFERLSQLVARLKDVNDLNKQLTIQSLQFISLTFDMLFPNEGNANYGKPQEPPKQGASSRLSLFDSKA</sequence>
<protein>
    <recommendedName>
        <fullName evidence="6">Flagellar protein FlgN</fullName>
    </recommendedName>
</protein>
<proteinExistence type="predicted"/>
<feature type="region of interest" description="Disordered" evidence="3">
    <location>
        <begin position="133"/>
        <end position="158"/>
    </location>
</feature>
<evidence type="ECO:0000313" key="5">
    <source>
        <dbReference type="Proteomes" id="UP000196877"/>
    </source>
</evidence>
<gene>
    <name evidence="4" type="ORF">S101395_00619</name>
</gene>
<evidence type="ECO:0000256" key="2">
    <source>
        <dbReference type="SAM" id="Coils"/>
    </source>
</evidence>
<keyword evidence="5" id="KW-1185">Reference proteome</keyword>
<name>A0ABM6LD59_9BACI</name>
<dbReference type="InterPro" id="IPR007809">
    <property type="entry name" value="FlgN-like"/>
</dbReference>
<keyword evidence="2" id="KW-0175">Coiled coil</keyword>
<dbReference type="Proteomes" id="UP000196877">
    <property type="component" value="Chromosome"/>
</dbReference>
<dbReference type="SUPFAM" id="SSF140566">
    <property type="entry name" value="FlgN-like"/>
    <property type="match status" value="1"/>
</dbReference>
<feature type="coiled-coil region" evidence="2">
    <location>
        <begin position="85"/>
        <end position="115"/>
    </location>
</feature>
<accession>A0ABM6LD59</accession>